<evidence type="ECO:0000313" key="2">
    <source>
        <dbReference type="EMBL" id="WEK45274.1"/>
    </source>
</evidence>
<name>A0AAJ5X771_9SPHN</name>
<dbReference type="EMBL" id="CP119316">
    <property type="protein sequence ID" value="WEK45274.1"/>
    <property type="molecule type" value="Genomic_DNA"/>
</dbReference>
<feature type="domain" description="PIN" evidence="1">
    <location>
        <begin position="5"/>
        <end position="118"/>
    </location>
</feature>
<dbReference type="KEGG" id="acob:P0Y56_09520"/>
<dbReference type="AlphaFoldDB" id="A0AAJ5X771"/>
<dbReference type="Proteomes" id="UP001218362">
    <property type="component" value="Chromosome"/>
</dbReference>
<evidence type="ECO:0000313" key="3">
    <source>
        <dbReference type="Proteomes" id="UP001218362"/>
    </source>
</evidence>
<accession>A0AAJ5X771</accession>
<dbReference type="Pfam" id="PF01850">
    <property type="entry name" value="PIN"/>
    <property type="match status" value="1"/>
</dbReference>
<proteinExistence type="predicted"/>
<evidence type="ECO:0000259" key="1">
    <source>
        <dbReference type="Pfam" id="PF01850"/>
    </source>
</evidence>
<dbReference type="InterPro" id="IPR029060">
    <property type="entry name" value="PIN-like_dom_sf"/>
</dbReference>
<organism evidence="2 3">
    <name type="scientific">Candidatus Andeanibacterium colombiense</name>
    <dbReference type="NCBI Taxonomy" id="3121345"/>
    <lineage>
        <taxon>Bacteria</taxon>
        <taxon>Pseudomonadati</taxon>
        <taxon>Pseudomonadota</taxon>
        <taxon>Alphaproteobacteria</taxon>
        <taxon>Sphingomonadales</taxon>
        <taxon>Sphingomonadaceae</taxon>
        <taxon>Candidatus Andeanibacterium</taxon>
    </lineage>
</organism>
<sequence>MEEFVLDASALLATLQDEPGAAAIDARLNRACISTVNLAEVVTKLTERGTPSHIVSEIIEELELDIRDFEREHAERAGLLRPATRALGLSLGDRACLALAEALGRTAITTDRIWSKLDLGIAIEVIRQA</sequence>
<protein>
    <submittedName>
        <fullName evidence="2">Type II toxin-antitoxin system VapC family toxin</fullName>
    </submittedName>
</protein>
<dbReference type="CDD" id="cd18682">
    <property type="entry name" value="PIN_VapC-like"/>
    <property type="match status" value="1"/>
</dbReference>
<dbReference type="SUPFAM" id="SSF88723">
    <property type="entry name" value="PIN domain-like"/>
    <property type="match status" value="1"/>
</dbReference>
<dbReference type="Gene3D" id="3.40.50.1010">
    <property type="entry name" value="5'-nuclease"/>
    <property type="match status" value="1"/>
</dbReference>
<dbReference type="InterPro" id="IPR002716">
    <property type="entry name" value="PIN_dom"/>
</dbReference>
<gene>
    <name evidence="2" type="ORF">P0Y56_09520</name>
</gene>
<reference evidence="2" key="1">
    <citation type="submission" date="2023-03" db="EMBL/GenBank/DDBJ databases">
        <title>Andean soil-derived lignocellulolytic bacterial consortium as a source of novel taxa and putative plastic-active enzymes.</title>
        <authorList>
            <person name="Diaz-Garcia L."/>
            <person name="Chuvochina M."/>
            <person name="Feuerriegel G."/>
            <person name="Bunk B."/>
            <person name="Sproer C."/>
            <person name="Streit W.R."/>
            <person name="Rodriguez L.M."/>
            <person name="Overmann J."/>
            <person name="Jimenez D.J."/>
        </authorList>
    </citation>
    <scope>NUCLEOTIDE SEQUENCE</scope>
    <source>
        <strain evidence="2">MAG 26</strain>
    </source>
</reference>